<dbReference type="InterPro" id="IPR037219">
    <property type="entry name" value="Peptidase_M41-like"/>
</dbReference>
<dbReference type="GO" id="GO:0006508">
    <property type="term" value="P:proteolysis"/>
    <property type="evidence" value="ECO:0007669"/>
    <property type="project" value="InterPro"/>
</dbReference>
<dbReference type="AlphaFoldDB" id="B9REY9"/>
<reference evidence="2" key="1">
    <citation type="journal article" date="2010" name="Nat. Biotechnol.">
        <title>Draft genome sequence of the oilseed species Ricinus communis.</title>
        <authorList>
            <person name="Chan A.P."/>
            <person name="Crabtree J."/>
            <person name="Zhao Q."/>
            <person name="Lorenzi H."/>
            <person name="Orvis J."/>
            <person name="Puiu D."/>
            <person name="Melake-Berhan A."/>
            <person name="Jones K.M."/>
            <person name="Redman J."/>
            <person name="Chen G."/>
            <person name="Cahoon E.B."/>
            <person name="Gedil M."/>
            <person name="Stanke M."/>
            <person name="Haas B.J."/>
            <person name="Wortman J.R."/>
            <person name="Fraser-Liggett C.M."/>
            <person name="Ravel J."/>
            <person name="Rabinowicz P.D."/>
        </authorList>
    </citation>
    <scope>NUCLEOTIDE SEQUENCE [LARGE SCALE GENOMIC DNA]</scope>
    <source>
        <strain evidence="2">cv. Hale</strain>
    </source>
</reference>
<proteinExistence type="predicted"/>
<keyword evidence="2" id="KW-1185">Reference proteome</keyword>
<dbReference type="eggNOG" id="ENOG502RXMY">
    <property type="taxonomic scope" value="Eukaryota"/>
</dbReference>
<dbReference type="GO" id="GO:0005524">
    <property type="term" value="F:ATP binding"/>
    <property type="evidence" value="ECO:0007669"/>
    <property type="project" value="InterPro"/>
</dbReference>
<gene>
    <name evidence="1" type="ORF">RCOM_1429750</name>
</gene>
<protein>
    <submittedName>
        <fullName evidence="1">Uncharacterized protein</fullName>
    </submittedName>
</protein>
<accession>B9REY9</accession>
<dbReference type="SUPFAM" id="SSF140990">
    <property type="entry name" value="FtsH protease domain-like"/>
    <property type="match status" value="1"/>
</dbReference>
<dbReference type="GO" id="GO:0004222">
    <property type="term" value="F:metalloendopeptidase activity"/>
    <property type="evidence" value="ECO:0007669"/>
    <property type="project" value="InterPro"/>
</dbReference>
<dbReference type="GO" id="GO:0004176">
    <property type="term" value="F:ATP-dependent peptidase activity"/>
    <property type="evidence" value="ECO:0007669"/>
    <property type="project" value="InterPro"/>
</dbReference>
<dbReference type="PANTHER" id="PTHR33471">
    <property type="entry name" value="ATP-DEPENDENT ZINC METALLOPROTEASE-RELATED"/>
    <property type="match status" value="1"/>
</dbReference>
<dbReference type="Proteomes" id="UP000008311">
    <property type="component" value="Unassembled WGS sequence"/>
</dbReference>
<evidence type="ECO:0000313" key="2">
    <source>
        <dbReference type="Proteomes" id="UP000008311"/>
    </source>
</evidence>
<dbReference type="PANTHER" id="PTHR33471:SF4">
    <property type="entry name" value="T22H22.11 PROTEIN"/>
    <property type="match status" value="1"/>
</dbReference>
<dbReference type="InParanoid" id="B9REY9"/>
<organism evidence="1 2">
    <name type="scientific">Ricinus communis</name>
    <name type="common">Castor bean</name>
    <dbReference type="NCBI Taxonomy" id="3988"/>
    <lineage>
        <taxon>Eukaryota</taxon>
        <taxon>Viridiplantae</taxon>
        <taxon>Streptophyta</taxon>
        <taxon>Embryophyta</taxon>
        <taxon>Tracheophyta</taxon>
        <taxon>Spermatophyta</taxon>
        <taxon>Magnoliopsida</taxon>
        <taxon>eudicotyledons</taxon>
        <taxon>Gunneridae</taxon>
        <taxon>Pentapetalae</taxon>
        <taxon>rosids</taxon>
        <taxon>fabids</taxon>
        <taxon>Malpighiales</taxon>
        <taxon>Euphorbiaceae</taxon>
        <taxon>Acalyphoideae</taxon>
        <taxon>Acalypheae</taxon>
        <taxon>Ricinus</taxon>
    </lineage>
</organism>
<dbReference type="Gene3D" id="1.20.58.760">
    <property type="entry name" value="Peptidase M41"/>
    <property type="match status" value="1"/>
</dbReference>
<dbReference type="EMBL" id="EQ973777">
    <property type="protein sequence ID" value="EEF49760.1"/>
    <property type="molecule type" value="Genomic_DNA"/>
</dbReference>
<name>B9REY9_RICCO</name>
<sequence length="287" mass="32175">MNLTFELRLEPSTTGIISPGKLKEADYAIRRRKSLQRVDRELSKGNFKDALSLVNQLQGKPFGLRGFGAAKQVPKNRFALDRFEFDGTCLSPFRALFDSVMNSIENPNQFPLLDGESRSSTCEEYHNLCLQHEAGHFLVGYLLGSLPKRYRTPSIEELRDGNFAGGNVKFLGFEFLREGNRGKISSKTLNNFSCITLGGLVVEHLAFGHSEGHYSDVVKEQLDSTLKWLELSEDEANFQVRWAAVNTIAILNRHYKARLKLVEAMARGQSVGCCIDAIENGIDRIAI</sequence>
<evidence type="ECO:0000313" key="1">
    <source>
        <dbReference type="EMBL" id="EEF49760.1"/>
    </source>
</evidence>